<organism evidence="1 2">
    <name type="scientific">Eruca vesicaria subsp. sativa</name>
    <name type="common">Garden rocket</name>
    <name type="synonym">Eruca sativa</name>
    <dbReference type="NCBI Taxonomy" id="29727"/>
    <lineage>
        <taxon>Eukaryota</taxon>
        <taxon>Viridiplantae</taxon>
        <taxon>Streptophyta</taxon>
        <taxon>Embryophyta</taxon>
        <taxon>Tracheophyta</taxon>
        <taxon>Spermatophyta</taxon>
        <taxon>Magnoliopsida</taxon>
        <taxon>eudicotyledons</taxon>
        <taxon>Gunneridae</taxon>
        <taxon>Pentapetalae</taxon>
        <taxon>rosids</taxon>
        <taxon>malvids</taxon>
        <taxon>Brassicales</taxon>
        <taxon>Brassicaceae</taxon>
        <taxon>Brassiceae</taxon>
        <taxon>Eruca</taxon>
    </lineage>
</organism>
<gene>
    <name evidence="1" type="ORF">ERUC_LOCUS7599</name>
</gene>
<sequence>MPRIISGCPMLESLALYYCGVFQFLDLRKSLSLTRLEIKHCSWASRPTKIIAPHIHYLRLKTSETCKLVDVSSLSEAYLDIGIYERFNRKADLLLATVLKMLAKLRNVERLTVSTTVLQILSAAEIRRFPFRALRVQTLIVKTQLARSLITGIAWLLQNSPDLKRLIVQTTDKGSMWVDECVDSYLDTQGSKLDKLWRLKYGAFPPSREMYSMLHSEDSTWKLLASFIECLLRNTKTLETLVIWLGAFHNESHDWAK</sequence>
<dbReference type="InterPro" id="IPR050232">
    <property type="entry name" value="FBL13/AtMIF1-like"/>
</dbReference>
<dbReference type="AlphaFoldDB" id="A0ABC8J7B7"/>
<dbReference type="InterPro" id="IPR032675">
    <property type="entry name" value="LRR_dom_sf"/>
</dbReference>
<evidence type="ECO:0008006" key="3">
    <source>
        <dbReference type="Google" id="ProtNLM"/>
    </source>
</evidence>
<dbReference type="Gene3D" id="3.80.10.10">
    <property type="entry name" value="Ribonuclease Inhibitor"/>
    <property type="match status" value="1"/>
</dbReference>
<evidence type="ECO:0000313" key="2">
    <source>
        <dbReference type="Proteomes" id="UP001642260"/>
    </source>
</evidence>
<protein>
    <recommendedName>
        <fullName evidence="3">F-box protein</fullName>
    </recommendedName>
</protein>
<proteinExistence type="predicted"/>
<accession>A0ABC8J7B7</accession>
<dbReference type="SUPFAM" id="SSF52047">
    <property type="entry name" value="RNI-like"/>
    <property type="match status" value="1"/>
</dbReference>
<comment type="caution">
    <text evidence="1">The sequence shown here is derived from an EMBL/GenBank/DDBJ whole genome shotgun (WGS) entry which is preliminary data.</text>
</comment>
<dbReference type="PANTHER" id="PTHR31900">
    <property type="entry name" value="F-BOX/RNI SUPERFAMILY PROTEIN-RELATED"/>
    <property type="match status" value="1"/>
</dbReference>
<keyword evidence="2" id="KW-1185">Reference proteome</keyword>
<name>A0ABC8J7B7_ERUVS</name>
<dbReference type="Proteomes" id="UP001642260">
    <property type="component" value="Unassembled WGS sequence"/>
</dbReference>
<dbReference type="PANTHER" id="PTHR31900:SF32">
    <property type="entry name" value="F-BOX_RNI_FBD-LIKE DOMAIN PROTEIN"/>
    <property type="match status" value="1"/>
</dbReference>
<reference evidence="1 2" key="1">
    <citation type="submission" date="2022-03" db="EMBL/GenBank/DDBJ databases">
        <authorList>
            <person name="Macdonald S."/>
            <person name="Ahmed S."/>
            <person name="Newling K."/>
        </authorList>
    </citation>
    <scope>NUCLEOTIDE SEQUENCE [LARGE SCALE GENOMIC DNA]</scope>
</reference>
<evidence type="ECO:0000313" key="1">
    <source>
        <dbReference type="EMBL" id="CAH8316131.1"/>
    </source>
</evidence>
<dbReference type="EMBL" id="CAKOAT010084155">
    <property type="protein sequence ID" value="CAH8316131.1"/>
    <property type="molecule type" value="Genomic_DNA"/>
</dbReference>